<proteinExistence type="predicted"/>
<dbReference type="Proteomes" id="UP000784294">
    <property type="component" value="Unassembled WGS sequence"/>
</dbReference>
<dbReference type="EMBL" id="CAAALY010058641">
    <property type="protein sequence ID" value="VEL22835.1"/>
    <property type="molecule type" value="Genomic_DNA"/>
</dbReference>
<gene>
    <name evidence="1" type="ORF">PXEA_LOCUS16275</name>
</gene>
<keyword evidence="2" id="KW-1185">Reference proteome</keyword>
<dbReference type="OrthoDB" id="756301at2759"/>
<evidence type="ECO:0000313" key="2">
    <source>
        <dbReference type="Proteomes" id="UP000784294"/>
    </source>
</evidence>
<dbReference type="AlphaFoldDB" id="A0A448WXN6"/>
<organism evidence="1 2">
    <name type="scientific">Protopolystoma xenopodis</name>
    <dbReference type="NCBI Taxonomy" id="117903"/>
    <lineage>
        <taxon>Eukaryota</taxon>
        <taxon>Metazoa</taxon>
        <taxon>Spiralia</taxon>
        <taxon>Lophotrochozoa</taxon>
        <taxon>Platyhelminthes</taxon>
        <taxon>Monogenea</taxon>
        <taxon>Polyopisthocotylea</taxon>
        <taxon>Polystomatidea</taxon>
        <taxon>Polystomatidae</taxon>
        <taxon>Protopolystoma</taxon>
    </lineage>
</organism>
<sequence length="104" mass="11938">MPLYEVISRDILRIPPASSAARSRIRRVTFFASRRETTIQIRDPRLLGTEPEFGFFWRSALSGILSGGAAQFISSPTDLIKVVIHYHLNKTFLKPQIRLRITLR</sequence>
<evidence type="ECO:0000313" key="1">
    <source>
        <dbReference type="EMBL" id="VEL22835.1"/>
    </source>
</evidence>
<name>A0A448WXN6_9PLAT</name>
<comment type="caution">
    <text evidence="1">The sequence shown here is derived from an EMBL/GenBank/DDBJ whole genome shotgun (WGS) entry which is preliminary data.</text>
</comment>
<accession>A0A448WXN6</accession>
<reference evidence="1" key="1">
    <citation type="submission" date="2018-11" db="EMBL/GenBank/DDBJ databases">
        <authorList>
            <consortium name="Pathogen Informatics"/>
        </authorList>
    </citation>
    <scope>NUCLEOTIDE SEQUENCE</scope>
</reference>
<protein>
    <submittedName>
        <fullName evidence="1">Uncharacterized protein</fullName>
    </submittedName>
</protein>